<dbReference type="Pfam" id="PF13920">
    <property type="entry name" value="zf-C3HC4_3"/>
    <property type="match status" value="1"/>
</dbReference>
<dbReference type="CDD" id="cd16510">
    <property type="entry name" value="RING-HC_IAPs"/>
    <property type="match status" value="1"/>
</dbReference>
<evidence type="ECO:0000256" key="1">
    <source>
        <dbReference type="ARBA" id="ARBA00006672"/>
    </source>
</evidence>
<dbReference type="GO" id="GO:0005634">
    <property type="term" value="C:nucleus"/>
    <property type="evidence" value="ECO:0007669"/>
    <property type="project" value="TreeGrafter"/>
</dbReference>
<dbReference type="GO" id="GO:0005737">
    <property type="term" value="C:cytoplasm"/>
    <property type="evidence" value="ECO:0007669"/>
    <property type="project" value="TreeGrafter"/>
</dbReference>
<evidence type="ECO:0000256" key="5">
    <source>
        <dbReference type="ARBA" id="ARBA00022833"/>
    </source>
</evidence>
<evidence type="ECO:0000256" key="7">
    <source>
        <dbReference type="SAM" id="MobiDB-lite"/>
    </source>
</evidence>
<name>A0A835CNK6_APHGI</name>
<dbReference type="GO" id="GO:0061630">
    <property type="term" value="F:ubiquitin protein ligase activity"/>
    <property type="evidence" value="ECO:0007669"/>
    <property type="project" value="TreeGrafter"/>
</dbReference>
<keyword evidence="3" id="KW-0479">Metal-binding</keyword>
<comment type="similarity">
    <text evidence="1">Belongs to the IAP family.</text>
</comment>
<keyword evidence="5" id="KW-0862">Zinc</keyword>
<dbReference type="Pfam" id="PF00653">
    <property type="entry name" value="BIR"/>
    <property type="match status" value="2"/>
</dbReference>
<feature type="compositionally biased region" description="Polar residues" evidence="7">
    <location>
        <begin position="362"/>
        <end position="376"/>
    </location>
</feature>
<dbReference type="GO" id="GO:0043066">
    <property type="term" value="P:negative regulation of apoptotic process"/>
    <property type="evidence" value="ECO:0007669"/>
    <property type="project" value="TreeGrafter"/>
</dbReference>
<comment type="caution">
    <text evidence="9">The sequence shown here is derived from an EMBL/GenBank/DDBJ whole genome shotgun (WGS) entry which is preliminary data.</text>
</comment>
<feature type="region of interest" description="Disordered" evidence="7">
    <location>
        <begin position="57"/>
        <end position="103"/>
    </location>
</feature>
<feature type="region of interest" description="Disordered" evidence="7">
    <location>
        <begin position="362"/>
        <end position="412"/>
    </location>
</feature>
<dbReference type="GO" id="GO:0008270">
    <property type="term" value="F:zinc ion binding"/>
    <property type="evidence" value="ECO:0007669"/>
    <property type="project" value="UniProtKB-KW"/>
</dbReference>
<evidence type="ECO:0000313" key="9">
    <source>
        <dbReference type="EMBL" id="KAF7989614.1"/>
    </source>
</evidence>
<dbReference type="GO" id="GO:0043027">
    <property type="term" value="F:cysteine-type endopeptidase inhibitor activity involved in apoptotic process"/>
    <property type="evidence" value="ECO:0007669"/>
    <property type="project" value="TreeGrafter"/>
</dbReference>
<evidence type="ECO:0000259" key="8">
    <source>
        <dbReference type="PROSITE" id="PS50089"/>
    </source>
</evidence>
<dbReference type="AlphaFoldDB" id="A0A835CNK6"/>
<feature type="compositionally biased region" description="Low complexity" evidence="7">
    <location>
        <begin position="389"/>
        <end position="400"/>
    </location>
</feature>
<dbReference type="PROSITE" id="PS50143">
    <property type="entry name" value="BIR_REPEAT_2"/>
    <property type="match status" value="2"/>
</dbReference>
<dbReference type="PANTHER" id="PTHR10044">
    <property type="entry name" value="INHIBITOR OF APOPTOSIS"/>
    <property type="match status" value="1"/>
</dbReference>
<organism evidence="9 10">
    <name type="scientific">Aphidius gifuensis</name>
    <name type="common">Parasitoid wasp</name>
    <dbReference type="NCBI Taxonomy" id="684658"/>
    <lineage>
        <taxon>Eukaryota</taxon>
        <taxon>Metazoa</taxon>
        <taxon>Ecdysozoa</taxon>
        <taxon>Arthropoda</taxon>
        <taxon>Hexapoda</taxon>
        <taxon>Insecta</taxon>
        <taxon>Pterygota</taxon>
        <taxon>Neoptera</taxon>
        <taxon>Endopterygota</taxon>
        <taxon>Hymenoptera</taxon>
        <taxon>Apocrita</taxon>
        <taxon>Ichneumonoidea</taxon>
        <taxon>Braconidae</taxon>
        <taxon>Aphidiinae</taxon>
        <taxon>Aphidius</taxon>
    </lineage>
</organism>
<dbReference type="EMBL" id="JACMRX010000005">
    <property type="protein sequence ID" value="KAF7989614.1"/>
    <property type="molecule type" value="Genomic_DNA"/>
</dbReference>
<dbReference type="FunFam" id="1.10.1170.10:FF:000002">
    <property type="entry name" value="Baculoviral IAP repeat containing 7"/>
    <property type="match status" value="1"/>
</dbReference>
<evidence type="ECO:0000256" key="3">
    <source>
        <dbReference type="ARBA" id="ARBA00022723"/>
    </source>
</evidence>
<evidence type="ECO:0000256" key="6">
    <source>
        <dbReference type="PROSITE-ProRule" id="PRU00175"/>
    </source>
</evidence>
<dbReference type="FunFam" id="1.10.1170.10:FF:000003">
    <property type="entry name" value="E3 ubiquitin-protein ligase XIAP"/>
    <property type="match status" value="1"/>
</dbReference>
<dbReference type="PROSITE" id="PS50089">
    <property type="entry name" value="ZF_RING_2"/>
    <property type="match status" value="1"/>
</dbReference>
<dbReference type="PANTHER" id="PTHR10044:SF174">
    <property type="entry name" value="DEATH-ASSOCIATED INHIBITOR OF APOPTOSIS 1"/>
    <property type="match status" value="1"/>
</dbReference>
<protein>
    <recommendedName>
        <fullName evidence="8">RING-type domain-containing protein</fullName>
    </recommendedName>
</protein>
<dbReference type="Gene3D" id="1.10.1170.10">
    <property type="entry name" value="Inhibitor Of Apoptosis Protein (2mihbC-IAP-1), Chain A"/>
    <property type="match status" value="2"/>
</dbReference>
<keyword evidence="10" id="KW-1185">Reference proteome</keyword>
<dbReference type="OrthoDB" id="5855668at2759"/>
<evidence type="ECO:0000313" key="10">
    <source>
        <dbReference type="Proteomes" id="UP000639338"/>
    </source>
</evidence>
<evidence type="ECO:0000256" key="4">
    <source>
        <dbReference type="ARBA" id="ARBA00022771"/>
    </source>
</evidence>
<dbReference type="SUPFAM" id="SSF57924">
    <property type="entry name" value="Inhibitor of apoptosis (IAP) repeat"/>
    <property type="match status" value="2"/>
</dbReference>
<reference evidence="9 10" key="1">
    <citation type="submission" date="2020-08" db="EMBL/GenBank/DDBJ databases">
        <title>Aphidius gifuensis genome sequencing and assembly.</title>
        <authorList>
            <person name="Du Z."/>
        </authorList>
    </citation>
    <scope>NUCLEOTIDE SEQUENCE [LARGE SCALE GENOMIC DNA]</scope>
    <source>
        <strain evidence="9">YNYX2018</strain>
        <tissue evidence="9">Adults</tissue>
    </source>
</reference>
<sequence length="467" mass="53113">MSFLYNKKSEINSKSKIEEDKVVKISKKRKYTEIMDFIEHRNHHNIRGTPLKQHWQEIQSRSPTPGINELSPSLTQQQQQHQQQQTINNINNNNNHNHHDEVDNRGDALIDYHFESARRESYRNWPLAYMDPCKLSAAGFYYTGINDRVKCFECGIEICQWVEGDNPMSDHQRWRANCRFIRKIPCGNVPIGVDPTTIPQASSRSRDVCGTYGEEIRPNATPDFRTLQNEFTYPSSATLGSLGIARPKRPAHPEYASYDARLRTFDVWPKSMPQTKEQLVDAGFYYTGTGDQTQCYHCGGGLKDWEPEDDPWKQHASWFTKCYYVLTVKGQAYINSVIGQNVTAPTKEETMKMDLPSYIQKVEQSTSQTTETPISHENNNEKNETEKPSTSTSASASSTSILTNSNKPQKEKNSDDARLCKICYNEELGIVFLPCGHIVACVKCAPGMVTCAVCRGRVDMTVRAIIS</sequence>
<dbReference type="GO" id="GO:0031398">
    <property type="term" value="P:positive regulation of protein ubiquitination"/>
    <property type="evidence" value="ECO:0007669"/>
    <property type="project" value="TreeGrafter"/>
</dbReference>
<dbReference type="GO" id="GO:0006915">
    <property type="term" value="P:apoptotic process"/>
    <property type="evidence" value="ECO:0007669"/>
    <property type="project" value="UniProtKB-KW"/>
</dbReference>
<evidence type="ECO:0000256" key="2">
    <source>
        <dbReference type="ARBA" id="ARBA00022703"/>
    </source>
</evidence>
<dbReference type="GO" id="GO:0051726">
    <property type="term" value="P:regulation of cell cycle"/>
    <property type="evidence" value="ECO:0007669"/>
    <property type="project" value="TreeGrafter"/>
</dbReference>
<dbReference type="SMART" id="SM00184">
    <property type="entry name" value="RING"/>
    <property type="match status" value="1"/>
</dbReference>
<dbReference type="PIRSF" id="PIRSF036836">
    <property type="entry name" value="RNase_bind_SBP1"/>
    <property type="match status" value="1"/>
</dbReference>
<keyword evidence="4 6" id="KW-0863">Zinc-finger</keyword>
<dbReference type="SMART" id="SM00238">
    <property type="entry name" value="BIR"/>
    <property type="match status" value="2"/>
</dbReference>
<feature type="domain" description="RING-type" evidence="8">
    <location>
        <begin position="420"/>
        <end position="455"/>
    </location>
</feature>
<accession>A0A835CNK6</accession>
<dbReference type="CDD" id="cd00022">
    <property type="entry name" value="BIR"/>
    <property type="match status" value="2"/>
</dbReference>
<dbReference type="InterPro" id="IPR050784">
    <property type="entry name" value="IAP"/>
</dbReference>
<keyword evidence="2" id="KW-0053">Apoptosis</keyword>
<gene>
    <name evidence="9" type="ORF">HCN44_008288</name>
</gene>
<feature type="compositionally biased region" description="Low complexity" evidence="7">
    <location>
        <begin position="75"/>
        <end position="95"/>
    </location>
</feature>
<dbReference type="InterPro" id="IPR001841">
    <property type="entry name" value="Znf_RING"/>
</dbReference>
<dbReference type="Proteomes" id="UP000639338">
    <property type="component" value="Unassembled WGS sequence"/>
</dbReference>
<proteinExistence type="inferred from homology"/>
<dbReference type="InterPro" id="IPR001370">
    <property type="entry name" value="BIR_rpt"/>
</dbReference>
<feature type="compositionally biased region" description="Basic and acidic residues" evidence="7">
    <location>
        <begin position="378"/>
        <end position="387"/>
    </location>
</feature>
<dbReference type="Gene3D" id="3.30.40.10">
    <property type="entry name" value="Zinc/RING finger domain, C3HC4 (zinc finger)"/>
    <property type="match status" value="1"/>
</dbReference>
<dbReference type="InterPro" id="IPR013083">
    <property type="entry name" value="Znf_RING/FYVE/PHD"/>
</dbReference>
<feature type="compositionally biased region" description="Polar residues" evidence="7">
    <location>
        <begin position="57"/>
        <end position="74"/>
    </location>
</feature>